<dbReference type="Gene3D" id="2.60.40.10">
    <property type="entry name" value="Immunoglobulins"/>
    <property type="match status" value="4"/>
</dbReference>
<dbReference type="InterPro" id="IPR026341">
    <property type="entry name" value="T9SS_type_B"/>
</dbReference>
<feature type="domain" description="PKD" evidence="3">
    <location>
        <begin position="931"/>
        <end position="970"/>
    </location>
</feature>
<sequence>MGRKNLIAVALLCLATLHLSAQNGSGTFEFIENKGQWNKEIRFKGEFATGAFFLTSRGFSVNMYHPDDLDRAHKHYHHGHGDNGISRPPRDKRTSTNATQDPSEPGTGSGNNNTQDPNPMIVRGHTYLVEFEGANPNPQIIPEKAVSNNTSYFIGNDPSKWASNVGTYTALTYKNVYEGIDVRYYADYGNLKYDIIVHPGADLSKVRMQYSGAEKLSTRNGELLIKTSVGTVRERYPYSYQFDMSSGRQEVECKFVVANSNTVKFDVKNYNRNSTLVIDPTVIFVSFTGSFANEYGFTATPAPDGSLYSGSIVFGEGFRTTSGAYKQNFQGGVAGRGTDVGIFKFTPNGQRAWATYIGGSDSEYPHSLICDAAGNLVIIGRTYSGTSFPIDATTSGILGGGGNADLFITKLSVNGNALIGSIVIGGSGADCVNYEERQRSNGSGPAAASTMRFYGDDSRSEVVLDADGAIYVAAQTQSMSPTGGFHVTSGAFQTTPGGGRQDGVVLKIDRDCRNLVWSSFLGGSGDDGAFVLAVHPVTRDIYVAGTTNSGDLPGSNTGAHQPNPAGGMDGFILQISNDGGTALKRTYLGTGSFDAIYGIRFDRNQYPYVMGVTEGGNWPIINAAYGQAGSAQFIVKLRRDLSGIEYSTVFGNGRRQPNMSPVAFLVDRCENVYISGWGGWIAPNSNPYNTGGVLGMPLSADAMKTTTDDRDLYFFVLKKDAAELLYGSYFGQMGGEGEHVDGGTSRYDELGVIYQALCANCFRGSQYPINQPFPVTPNVWSQTNGAGDAGCNLAAVKIRFNFAGVISAPKAYSGGRPDTSGCAPFDVTFRDTIANAKTYEWDFDGDGVTDAILPTPTAAFTYNNIGTYRVRLIAVDSASCNIRDTSFLTILVRNDKANIDFSFTKLGPCESTEFLLDNLSTLAPNAQPFLPTSFTWDFADGSAKVTTDDRDITHKFFGPGTYPVKLILANDDRYCNSPDTVVKNVRIAANVRAQFVTPPMGCQPYDAVFTNTSIAGTNFEWDFGDGSPISTDENPTHTYPNLGTYTVRLTAYDNSTCNKVHDTTFTLTVNPKPVAVVGPQPDQTTDINKPAVFTNNSNGIRHKWIFGDGEERITNNLDTVHHQYNATGTYNVTLITFNQYECTDTATTIVHAWVNPLLDVPNAFTPGRGGRNSIVMVQGFGINTMTWKIYNRNGQKVFETNNRLAGWDGTFRGQLQPMDVYVYTLEVQFTDGRRVTKTGDITLIR</sequence>
<dbReference type="RefSeq" id="WP_225980054.1">
    <property type="nucleotide sequence ID" value="NZ_CP042431.1"/>
</dbReference>
<dbReference type="NCBIfam" id="TIGR04131">
    <property type="entry name" value="Bac_Flav_CTERM"/>
    <property type="match status" value="1"/>
</dbReference>
<dbReference type="InterPro" id="IPR000601">
    <property type="entry name" value="PKD_dom"/>
</dbReference>
<dbReference type="SMART" id="SM00089">
    <property type="entry name" value="PKD"/>
    <property type="match status" value="4"/>
</dbReference>
<dbReference type="CDD" id="cd00146">
    <property type="entry name" value="PKD"/>
    <property type="match status" value="4"/>
</dbReference>
<organism evidence="4 5">
    <name type="scientific">Pseudobacter ginsenosidimutans</name>
    <dbReference type="NCBI Taxonomy" id="661488"/>
    <lineage>
        <taxon>Bacteria</taxon>
        <taxon>Pseudomonadati</taxon>
        <taxon>Bacteroidota</taxon>
        <taxon>Chitinophagia</taxon>
        <taxon>Chitinophagales</taxon>
        <taxon>Chitinophagaceae</taxon>
        <taxon>Pseudobacter</taxon>
    </lineage>
</organism>
<comment type="caution">
    <text evidence="4">The sequence shown here is derived from an EMBL/GenBank/DDBJ whole genome shotgun (WGS) entry which is preliminary data.</text>
</comment>
<evidence type="ECO:0000259" key="3">
    <source>
        <dbReference type="PROSITE" id="PS50093"/>
    </source>
</evidence>
<dbReference type="PANTHER" id="PTHR35580:SF1">
    <property type="entry name" value="PHYTASE-LIKE DOMAIN-CONTAINING PROTEIN"/>
    <property type="match status" value="1"/>
</dbReference>
<dbReference type="PANTHER" id="PTHR35580">
    <property type="entry name" value="CELL SURFACE GLYCOPROTEIN (S-LAYER PROTEIN)-LIKE PROTEIN"/>
    <property type="match status" value="1"/>
</dbReference>
<gene>
    <name evidence="4" type="ORF">EV199_2703</name>
</gene>
<dbReference type="EMBL" id="SGXA01000002">
    <property type="protein sequence ID" value="RZS70808.1"/>
    <property type="molecule type" value="Genomic_DNA"/>
</dbReference>
<dbReference type="Pfam" id="PF18911">
    <property type="entry name" value="PKD_4"/>
    <property type="match status" value="3"/>
</dbReference>
<feature type="domain" description="PKD" evidence="3">
    <location>
        <begin position="1103"/>
        <end position="1150"/>
    </location>
</feature>
<evidence type="ECO:0000313" key="5">
    <source>
        <dbReference type="Proteomes" id="UP000293874"/>
    </source>
</evidence>
<feature type="chain" id="PRO_5020784681" evidence="2">
    <location>
        <begin position="22"/>
        <end position="1245"/>
    </location>
</feature>
<reference evidence="4 5" key="1">
    <citation type="submission" date="2019-02" db="EMBL/GenBank/DDBJ databases">
        <title>Genomic Encyclopedia of Type Strains, Phase IV (KMG-IV): sequencing the most valuable type-strain genomes for metagenomic binning, comparative biology and taxonomic classification.</title>
        <authorList>
            <person name="Goeker M."/>
        </authorList>
    </citation>
    <scope>NUCLEOTIDE SEQUENCE [LARGE SCALE GENOMIC DNA]</scope>
    <source>
        <strain evidence="4 5">DSM 18116</strain>
    </source>
</reference>
<dbReference type="SUPFAM" id="SSF49299">
    <property type="entry name" value="PKD domain"/>
    <property type="match status" value="4"/>
</dbReference>
<feature type="region of interest" description="Disordered" evidence="1">
    <location>
        <begin position="72"/>
        <end position="120"/>
    </location>
</feature>
<name>A0A4Q7MQY9_9BACT</name>
<evidence type="ECO:0000256" key="1">
    <source>
        <dbReference type="SAM" id="MobiDB-lite"/>
    </source>
</evidence>
<feature type="domain" description="PKD" evidence="3">
    <location>
        <begin position="838"/>
        <end position="879"/>
    </location>
</feature>
<dbReference type="InterPro" id="IPR035986">
    <property type="entry name" value="PKD_dom_sf"/>
</dbReference>
<evidence type="ECO:0000313" key="4">
    <source>
        <dbReference type="EMBL" id="RZS70808.1"/>
    </source>
</evidence>
<dbReference type="PROSITE" id="PS50093">
    <property type="entry name" value="PKD"/>
    <property type="match status" value="4"/>
</dbReference>
<dbReference type="InterPro" id="IPR022409">
    <property type="entry name" value="PKD/Chitinase_dom"/>
</dbReference>
<dbReference type="InterPro" id="IPR013783">
    <property type="entry name" value="Ig-like_fold"/>
</dbReference>
<feature type="signal peptide" evidence="2">
    <location>
        <begin position="1"/>
        <end position="21"/>
    </location>
</feature>
<dbReference type="AlphaFoldDB" id="A0A4Q7MQY9"/>
<feature type="domain" description="PKD" evidence="3">
    <location>
        <begin position="1019"/>
        <end position="1054"/>
    </location>
</feature>
<proteinExistence type="predicted"/>
<accession>A0A4Q7MQY9</accession>
<keyword evidence="2" id="KW-0732">Signal</keyword>
<keyword evidence="5" id="KW-1185">Reference proteome</keyword>
<dbReference type="Pfam" id="PF25778">
    <property type="entry name" value="DUF7948"/>
    <property type="match status" value="1"/>
</dbReference>
<evidence type="ECO:0000256" key="2">
    <source>
        <dbReference type="SAM" id="SignalP"/>
    </source>
</evidence>
<dbReference type="InterPro" id="IPR057708">
    <property type="entry name" value="DUF7948"/>
</dbReference>
<dbReference type="Pfam" id="PF13585">
    <property type="entry name" value="CHU_C"/>
    <property type="match status" value="1"/>
</dbReference>
<dbReference type="InterPro" id="IPR052918">
    <property type="entry name" value="Motility_Chemotaxis_Reg"/>
</dbReference>
<dbReference type="Proteomes" id="UP000293874">
    <property type="component" value="Unassembled WGS sequence"/>
</dbReference>
<protein>
    <submittedName>
        <fullName evidence="4">Gliding motility-associated-like protein</fullName>
    </submittedName>
</protein>